<evidence type="ECO:0000256" key="13">
    <source>
        <dbReference type="RuleBase" id="RU004324"/>
    </source>
</evidence>
<dbReference type="AlphaFoldDB" id="A0A2S2KU24"/>
<dbReference type="Gene3D" id="3.40.50.2020">
    <property type="match status" value="2"/>
</dbReference>
<dbReference type="FunFam" id="3.40.50.2020:FF:000074">
    <property type="entry name" value="Ribose-phosphate pyrophosphokinase"/>
    <property type="match status" value="1"/>
</dbReference>
<dbReference type="RefSeq" id="WP_370684797.1">
    <property type="nucleotide sequence ID" value="NZ_AP026695.1"/>
</dbReference>
<evidence type="ECO:0000256" key="12">
    <source>
        <dbReference type="ARBA" id="ARBA00069492"/>
    </source>
</evidence>
<dbReference type="GO" id="GO:0004749">
    <property type="term" value="F:ribose phosphate diphosphokinase activity"/>
    <property type="evidence" value="ECO:0007669"/>
    <property type="project" value="UniProtKB-EC"/>
</dbReference>
<evidence type="ECO:0000256" key="6">
    <source>
        <dbReference type="ARBA" id="ARBA00022741"/>
    </source>
</evidence>
<dbReference type="InterPro" id="IPR029057">
    <property type="entry name" value="PRTase-like"/>
</dbReference>
<evidence type="ECO:0000256" key="11">
    <source>
        <dbReference type="ARBA" id="ARBA00061433"/>
    </source>
</evidence>
<dbReference type="PANTHER" id="PTHR10210:SF32">
    <property type="entry name" value="RIBOSE-PHOSPHATE PYROPHOSPHOKINASE 2"/>
    <property type="match status" value="1"/>
</dbReference>
<feature type="domain" description="Ribose-phosphate pyrophosphokinase N-terminal" evidence="15">
    <location>
        <begin position="6"/>
        <end position="120"/>
    </location>
</feature>
<keyword evidence="5 13" id="KW-0545">Nucleotide biosynthesis</keyword>
<comment type="similarity">
    <text evidence="11">Belongs to the ribose-phosphate pyrophosphokinase family. Class III (archaeal) subfamily.</text>
</comment>
<dbReference type="GO" id="GO:0006015">
    <property type="term" value="P:5-phosphoribose 1-diphosphate biosynthetic process"/>
    <property type="evidence" value="ECO:0007669"/>
    <property type="project" value="TreeGrafter"/>
</dbReference>
<evidence type="ECO:0000256" key="7">
    <source>
        <dbReference type="ARBA" id="ARBA00022777"/>
    </source>
</evidence>
<dbReference type="NCBIfam" id="TIGR01251">
    <property type="entry name" value="ribP_PPkin"/>
    <property type="match status" value="1"/>
</dbReference>
<evidence type="ECO:0000256" key="3">
    <source>
        <dbReference type="ARBA" id="ARBA00022679"/>
    </source>
</evidence>
<comment type="caution">
    <text evidence="16">The sequence shown here is derived from an EMBL/GenBank/DDBJ whole genome shotgun (WGS) entry which is preliminary data.</text>
</comment>
<dbReference type="GO" id="GO:0006164">
    <property type="term" value="P:purine nucleotide biosynthetic process"/>
    <property type="evidence" value="ECO:0007669"/>
    <property type="project" value="TreeGrafter"/>
</dbReference>
<dbReference type="GO" id="GO:0000287">
    <property type="term" value="F:magnesium ion binding"/>
    <property type="evidence" value="ECO:0007669"/>
    <property type="project" value="InterPro"/>
</dbReference>
<evidence type="ECO:0000313" key="17">
    <source>
        <dbReference type="Proteomes" id="UP000245829"/>
    </source>
</evidence>
<reference evidence="16 17" key="1">
    <citation type="submission" date="2018-05" db="EMBL/GenBank/DDBJ databases">
        <title>genome sequencing of Nitrosopumilus sp. NM25.</title>
        <authorList>
            <person name="Mori K."/>
            <person name="Nakagawa T."/>
        </authorList>
    </citation>
    <scope>NUCLEOTIDE SEQUENCE [LARGE SCALE GENOMIC DNA]</scope>
    <source>
        <strain evidence="16 17">NM25</strain>
    </source>
</reference>
<dbReference type="PANTHER" id="PTHR10210">
    <property type="entry name" value="RIBOSE-PHOSPHATE DIPHOSPHOKINASE FAMILY MEMBER"/>
    <property type="match status" value="1"/>
</dbReference>
<dbReference type="GO" id="GO:0016301">
    <property type="term" value="F:kinase activity"/>
    <property type="evidence" value="ECO:0007669"/>
    <property type="project" value="UniProtKB-KW"/>
</dbReference>
<evidence type="ECO:0000256" key="2">
    <source>
        <dbReference type="ARBA" id="ARBA00022490"/>
    </source>
</evidence>
<dbReference type="InterPro" id="IPR029099">
    <property type="entry name" value="Pribosyltran_N"/>
</dbReference>
<dbReference type="SMART" id="SM01400">
    <property type="entry name" value="Pribosyltran_N"/>
    <property type="match status" value="1"/>
</dbReference>
<dbReference type="Pfam" id="PF00156">
    <property type="entry name" value="Pribosyltran"/>
    <property type="match status" value="1"/>
</dbReference>
<dbReference type="Pfam" id="PF13793">
    <property type="entry name" value="Pribosyltran_N"/>
    <property type="match status" value="1"/>
</dbReference>
<keyword evidence="7 16" id="KW-0418">Kinase</keyword>
<protein>
    <recommendedName>
        <fullName evidence="12">Ribose-phosphate pyrophosphokinase</fullName>
        <ecNumber evidence="1">2.7.6.1</ecNumber>
    </recommendedName>
</protein>
<evidence type="ECO:0000256" key="5">
    <source>
        <dbReference type="ARBA" id="ARBA00022727"/>
    </source>
</evidence>
<dbReference type="EC" id="2.7.6.1" evidence="1"/>
<keyword evidence="17" id="KW-1185">Reference proteome</keyword>
<dbReference type="SUPFAM" id="SSF53271">
    <property type="entry name" value="PRTase-like"/>
    <property type="match status" value="1"/>
</dbReference>
<evidence type="ECO:0000256" key="8">
    <source>
        <dbReference type="ARBA" id="ARBA00022840"/>
    </source>
</evidence>
<evidence type="ECO:0000256" key="9">
    <source>
        <dbReference type="ARBA" id="ARBA00022842"/>
    </source>
</evidence>
<keyword evidence="9" id="KW-0460">Magnesium</keyword>
<dbReference type="CDD" id="cd06223">
    <property type="entry name" value="PRTases_typeI"/>
    <property type="match status" value="1"/>
</dbReference>
<keyword evidence="4" id="KW-0479">Metal-binding</keyword>
<dbReference type="GO" id="GO:0002189">
    <property type="term" value="C:ribose phosphate diphosphokinase complex"/>
    <property type="evidence" value="ECO:0007669"/>
    <property type="project" value="TreeGrafter"/>
</dbReference>
<evidence type="ECO:0000259" key="15">
    <source>
        <dbReference type="Pfam" id="PF13793"/>
    </source>
</evidence>
<comment type="catalytic activity">
    <reaction evidence="10">
        <text>D-ribose 5-phosphate + ATP = 5-phospho-alpha-D-ribose 1-diphosphate + AMP + H(+)</text>
        <dbReference type="Rhea" id="RHEA:15609"/>
        <dbReference type="ChEBI" id="CHEBI:15378"/>
        <dbReference type="ChEBI" id="CHEBI:30616"/>
        <dbReference type="ChEBI" id="CHEBI:58017"/>
        <dbReference type="ChEBI" id="CHEBI:78346"/>
        <dbReference type="ChEBI" id="CHEBI:456215"/>
        <dbReference type="EC" id="2.7.6.1"/>
    </reaction>
</comment>
<evidence type="ECO:0000256" key="1">
    <source>
        <dbReference type="ARBA" id="ARBA00013247"/>
    </source>
</evidence>
<evidence type="ECO:0000256" key="10">
    <source>
        <dbReference type="ARBA" id="ARBA00049535"/>
    </source>
</evidence>
<dbReference type="GeneID" id="76208236"/>
<dbReference type="GO" id="GO:0005524">
    <property type="term" value="F:ATP binding"/>
    <property type="evidence" value="ECO:0007669"/>
    <property type="project" value="UniProtKB-KW"/>
</dbReference>
<dbReference type="Proteomes" id="UP000245829">
    <property type="component" value="Unassembled WGS sequence"/>
</dbReference>
<organism evidence="16 17">
    <name type="scientific">Nitrosopumilus zosterae</name>
    <dbReference type="NCBI Taxonomy" id="718286"/>
    <lineage>
        <taxon>Archaea</taxon>
        <taxon>Nitrososphaerota</taxon>
        <taxon>Nitrososphaeria</taxon>
        <taxon>Nitrosopumilales</taxon>
        <taxon>Nitrosopumilaceae</taxon>
        <taxon>Nitrosopumilus</taxon>
    </lineage>
</organism>
<keyword evidence="2" id="KW-0963">Cytoplasm</keyword>
<dbReference type="EMBL" id="BGKI01000010">
    <property type="protein sequence ID" value="GBH34958.1"/>
    <property type="molecule type" value="Genomic_DNA"/>
</dbReference>
<keyword evidence="8" id="KW-0067">ATP-binding</keyword>
<keyword evidence="3" id="KW-0808">Transferase</keyword>
<dbReference type="InterPro" id="IPR000836">
    <property type="entry name" value="PRTase_dom"/>
</dbReference>
<dbReference type="InterPro" id="IPR005946">
    <property type="entry name" value="Rib-P_diPkinase"/>
</dbReference>
<feature type="domain" description="Phosphoribosyltransferase" evidence="14">
    <location>
        <begin position="153"/>
        <end position="250"/>
    </location>
</feature>
<dbReference type="FunFam" id="3.40.50.2020:FF:000014">
    <property type="entry name" value="Ribose-phosphate pyrophosphokinase 1"/>
    <property type="match status" value="1"/>
</dbReference>
<name>A0A2S2KU24_9ARCH</name>
<proteinExistence type="inferred from homology"/>
<sequence length="292" mass="32040">MLSNISIISGKSSENLARKLSKKIKANLVRSEIRVFADGESKITLNGKLSKKKSVVVQSIYPPVDTNLIQALSLISKAREVSSQVIAVIPYMGYARQDREFLPGEIVTMKVIGKLFKGAGASEVIAVDIHSLIGFKYFTIKTKNLTAIPDLVQYFKKLSLKNPLIVSPDQGGKKRAQEFAQEFGSEYIALEKKRDRKTGKVKIQTKNVNVLGRDLILVDDMISTGGSIVKATQFLKKQKCNRVYVACTHALLMNDARNKIMKAGVTKIVSANTIPGKTSIVDVSNTIAKAII</sequence>
<gene>
    <name evidence="16" type="ORF">NZNM25_17490</name>
</gene>
<keyword evidence="6" id="KW-0547">Nucleotide-binding</keyword>
<evidence type="ECO:0000256" key="4">
    <source>
        <dbReference type="ARBA" id="ARBA00022723"/>
    </source>
</evidence>
<dbReference type="GO" id="GO:0005737">
    <property type="term" value="C:cytoplasm"/>
    <property type="evidence" value="ECO:0007669"/>
    <property type="project" value="TreeGrafter"/>
</dbReference>
<accession>A0A2S2KU24</accession>
<evidence type="ECO:0000313" key="16">
    <source>
        <dbReference type="EMBL" id="GBH34958.1"/>
    </source>
</evidence>
<evidence type="ECO:0000259" key="14">
    <source>
        <dbReference type="Pfam" id="PF00156"/>
    </source>
</evidence>